<evidence type="ECO:0000313" key="4">
    <source>
        <dbReference type="Proteomes" id="UP000292346"/>
    </source>
</evidence>
<feature type="domain" description="DUF427" evidence="2">
    <location>
        <begin position="134"/>
        <end position="222"/>
    </location>
</feature>
<dbReference type="Pfam" id="PF04248">
    <property type="entry name" value="NTP_transf_9"/>
    <property type="match status" value="2"/>
</dbReference>
<protein>
    <submittedName>
        <fullName evidence="3">DUF427 domain-containing protein</fullName>
    </submittedName>
</protein>
<accession>A0A4R0HDM5</accession>
<feature type="region of interest" description="Disordered" evidence="1">
    <location>
        <begin position="232"/>
        <end position="255"/>
    </location>
</feature>
<gene>
    <name evidence="3" type="ORF">E0H45_27860</name>
</gene>
<feature type="domain" description="DUF427" evidence="2">
    <location>
        <begin position="21"/>
        <end position="82"/>
    </location>
</feature>
<organism evidence="3 4">
    <name type="scientific">Kribbella soli</name>
    <dbReference type="NCBI Taxonomy" id="1124743"/>
    <lineage>
        <taxon>Bacteria</taxon>
        <taxon>Bacillati</taxon>
        <taxon>Actinomycetota</taxon>
        <taxon>Actinomycetes</taxon>
        <taxon>Propionibacteriales</taxon>
        <taxon>Kribbellaceae</taxon>
        <taxon>Kribbella</taxon>
    </lineage>
</organism>
<evidence type="ECO:0000259" key="2">
    <source>
        <dbReference type="Pfam" id="PF04248"/>
    </source>
</evidence>
<dbReference type="RefSeq" id="WP_131342723.1">
    <property type="nucleotide sequence ID" value="NZ_SJJZ01000003.1"/>
</dbReference>
<dbReference type="PANTHER" id="PTHR34310">
    <property type="entry name" value="DUF427 DOMAIN PROTEIN (AFU_ORTHOLOGUE AFUA_3G02220)"/>
    <property type="match status" value="1"/>
</dbReference>
<dbReference type="InterPro" id="IPR038694">
    <property type="entry name" value="DUF427_sf"/>
</dbReference>
<evidence type="ECO:0000313" key="3">
    <source>
        <dbReference type="EMBL" id="TCC05819.1"/>
    </source>
</evidence>
<feature type="compositionally biased region" description="Polar residues" evidence="1">
    <location>
        <begin position="239"/>
        <end position="255"/>
    </location>
</feature>
<evidence type="ECO:0000256" key="1">
    <source>
        <dbReference type="SAM" id="MobiDB-lite"/>
    </source>
</evidence>
<dbReference type="OrthoDB" id="285364at2"/>
<proteinExistence type="predicted"/>
<name>A0A4R0HDM5_9ACTN</name>
<dbReference type="Proteomes" id="UP000292346">
    <property type="component" value="Unassembled WGS sequence"/>
</dbReference>
<dbReference type="Gene3D" id="2.170.150.40">
    <property type="entry name" value="Domain of unknown function (DUF427)"/>
    <property type="match status" value="2"/>
</dbReference>
<reference evidence="3 4" key="1">
    <citation type="submission" date="2019-02" db="EMBL/GenBank/DDBJ databases">
        <title>Kribbella capetownensis sp. nov. and Kribbella speibonae sp. nov., isolated from soil.</title>
        <authorList>
            <person name="Curtis S.M."/>
            <person name="Norton I."/>
            <person name="Everest G.J."/>
            <person name="Meyers P.R."/>
        </authorList>
    </citation>
    <scope>NUCLEOTIDE SEQUENCE [LARGE SCALE GENOMIC DNA]</scope>
    <source>
        <strain evidence="3 4">KCTC 29219</strain>
    </source>
</reference>
<dbReference type="InterPro" id="IPR007361">
    <property type="entry name" value="DUF427"/>
</dbReference>
<dbReference type="AlphaFoldDB" id="A0A4R0HDM5"/>
<dbReference type="EMBL" id="SJJZ01000003">
    <property type="protein sequence ID" value="TCC05819.1"/>
    <property type="molecule type" value="Genomic_DNA"/>
</dbReference>
<keyword evidence="4" id="KW-1185">Reference proteome</keyword>
<dbReference type="PANTHER" id="PTHR34310:SF9">
    <property type="entry name" value="BLR5716 PROTEIN"/>
    <property type="match status" value="1"/>
</dbReference>
<comment type="caution">
    <text evidence="3">The sequence shown here is derived from an EMBL/GenBank/DDBJ whole genome shotgun (WGS) entry which is preliminary data.</text>
</comment>
<sequence length="255" mass="28320">MSAYPEPLIPPGGTAPVPRRIRAMLDDRVVLDTTDAIYLWEFPPYPQYYVPLADVADGLLTDTGETKTFAHGDARVHAAGVGKAWVYDEGVAKGRVRFQWDALDSWFEEDEEVFVHPRNPYSRVDAIKSTRHITVSADGQLLADSTATVIVFETGLPPRYYFPRTSVQLEHLTPSDKVTACPYKGRTSAYWSVPSVPDVAWSYDFPTAPLLPVAGHVAFFNENVDITIDGVPQERPITPFSNPTQRPTDGNVSRP</sequence>